<proteinExistence type="predicted"/>
<sequence>MIQISLDPTKSLAEQSQGRWTCDSCSEDVPTCVCPFPTAQVHRGDVHTETNATREPATDAETAEECVQAQVQAEKNAAEKPSTSTDAETAKESTHSLIQTSIERLELQIQKLQVSLAQSLPLSATSPPNQEESKQAQARTQAAGLATEGGRCGGCHAYTAGVGAGIGGSNGALPRSESIREVVNQPSQSPALGALPGNSPVCAGETPSKHATTKASTHPATDRDTGGDSRSTTAPSTTTKGAREPQPGAATATATGDDVPEITHLKNLEYLQPISESLKEIAGTLKEISVKLPGSADKNTAGAPRGYNGNPALRYA</sequence>
<feature type="compositionally biased region" description="Polar residues" evidence="1">
    <location>
        <begin position="122"/>
        <end position="140"/>
    </location>
</feature>
<dbReference type="InParanoid" id="A0A5C3P9G2"/>
<accession>A0A5C3P9G2</accession>
<keyword evidence="3" id="KW-1185">Reference proteome</keyword>
<dbReference type="Proteomes" id="UP000308197">
    <property type="component" value="Unassembled WGS sequence"/>
</dbReference>
<feature type="region of interest" description="Disordered" evidence="1">
    <location>
        <begin position="72"/>
        <end position="94"/>
    </location>
</feature>
<feature type="compositionally biased region" description="Polar residues" evidence="1">
    <location>
        <begin position="228"/>
        <end position="240"/>
    </location>
</feature>
<feature type="compositionally biased region" description="Polar residues" evidence="1">
    <location>
        <begin position="209"/>
        <end position="219"/>
    </location>
</feature>
<evidence type="ECO:0000256" key="1">
    <source>
        <dbReference type="SAM" id="MobiDB-lite"/>
    </source>
</evidence>
<dbReference type="EMBL" id="ML211288">
    <property type="protein sequence ID" value="TFK84880.1"/>
    <property type="molecule type" value="Genomic_DNA"/>
</dbReference>
<feature type="region of interest" description="Disordered" evidence="1">
    <location>
        <begin position="292"/>
        <end position="316"/>
    </location>
</feature>
<feature type="region of interest" description="Disordered" evidence="1">
    <location>
        <begin position="122"/>
        <end position="142"/>
    </location>
</feature>
<reference evidence="2 3" key="1">
    <citation type="journal article" date="2019" name="Nat. Ecol. Evol.">
        <title>Megaphylogeny resolves global patterns of mushroom evolution.</title>
        <authorList>
            <person name="Varga T."/>
            <person name="Krizsan K."/>
            <person name="Foldi C."/>
            <person name="Dima B."/>
            <person name="Sanchez-Garcia M."/>
            <person name="Sanchez-Ramirez S."/>
            <person name="Szollosi G.J."/>
            <person name="Szarkandi J.G."/>
            <person name="Papp V."/>
            <person name="Albert L."/>
            <person name="Andreopoulos W."/>
            <person name="Angelini C."/>
            <person name="Antonin V."/>
            <person name="Barry K.W."/>
            <person name="Bougher N.L."/>
            <person name="Buchanan P."/>
            <person name="Buyck B."/>
            <person name="Bense V."/>
            <person name="Catcheside P."/>
            <person name="Chovatia M."/>
            <person name="Cooper J."/>
            <person name="Damon W."/>
            <person name="Desjardin D."/>
            <person name="Finy P."/>
            <person name="Geml J."/>
            <person name="Haridas S."/>
            <person name="Hughes K."/>
            <person name="Justo A."/>
            <person name="Karasinski D."/>
            <person name="Kautmanova I."/>
            <person name="Kiss B."/>
            <person name="Kocsube S."/>
            <person name="Kotiranta H."/>
            <person name="LaButti K.M."/>
            <person name="Lechner B.E."/>
            <person name="Liimatainen K."/>
            <person name="Lipzen A."/>
            <person name="Lukacs Z."/>
            <person name="Mihaltcheva S."/>
            <person name="Morgado L.N."/>
            <person name="Niskanen T."/>
            <person name="Noordeloos M.E."/>
            <person name="Ohm R.A."/>
            <person name="Ortiz-Santana B."/>
            <person name="Ovrebo C."/>
            <person name="Racz N."/>
            <person name="Riley R."/>
            <person name="Savchenko A."/>
            <person name="Shiryaev A."/>
            <person name="Soop K."/>
            <person name="Spirin V."/>
            <person name="Szebenyi C."/>
            <person name="Tomsovsky M."/>
            <person name="Tulloss R.E."/>
            <person name="Uehling J."/>
            <person name="Grigoriev I.V."/>
            <person name="Vagvolgyi C."/>
            <person name="Papp T."/>
            <person name="Martin F.M."/>
            <person name="Miettinen O."/>
            <person name="Hibbett D.S."/>
            <person name="Nagy L.G."/>
        </authorList>
    </citation>
    <scope>NUCLEOTIDE SEQUENCE [LARGE SCALE GENOMIC DNA]</scope>
    <source>
        <strain evidence="2 3">HHB13444</strain>
    </source>
</reference>
<organism evidence="2 3">
    <name type="scientific">Polyporus arcularius HHB13444</name>
    <dbReference type="NCBI Taxonomy" id="1314778"/>
    <lineage>
        <taxon>Eukaryota</taxon>
        <taxon>Fungi</taxon>
        <taxon>Dikarya</taxon>
        <taxon>Basidiomycota</taxon>
        <taxon>Agaricomycotina</taxon>
        <taxon>Agaricomycetes</taxon>
        <taxon>Polyporales</taxon>
        <taxon>Polyporaceae</taxon>
        <taxon>Polyporus</taxon>
    </lineage>
</organism>
<feature type="region of interest" description="Disordered" evidence="1">
    <location>
        <begin position="178"/>
        <end position="260"/>
    </location>
</feature>
<gene>
    <name evidence="2" type="ORF">K466DRAFT_209095</name>
</gene>
<name>A0A5C3P9G2_9APHY</name>
<protein>
    <submittedName>
        <fullName evidence="2">Uncharacterized protein</fullName>
    </submittedName>
</protein>
<evidence type="ECO:0000313" key="2">
    <source>
        <dbReference type="EMBL" id="TFK84880.1"/>
    </source>
</evidence>
<evidence type="ECO:0000313" key="3">
    <source>
        <dbReference type="Proteomes" id="UP000308197"/>
    </source>
</evidence>
<dbReference type="AlphaFoldDB" id="A0A5C3P9G2"/>